<protein>
    <recommendedName>
        <fullName evidence="7 12">ATP-dependent Clp protease proteolytic subunit</fullName>
        <ecNumber evidence="7 10">3.4.21.92</ecNumber>
    </recommendedName>
    <alternativeName>
        <fullName evidence="7">Endopeptidase Clp</fullName>
    </alternativeName>
</protein>
<dbReference type="Gene3D" id="3.90.226.10">
    <property type="entry name" value="2-enoyl-CoA Hydratase, Chain A, domain 1"/>
    <property type="match status" value="1"/>
</dbReference>
<dbReference type="InterPro" id="IPR033135">
    <property type="entry name" value="ClpP_His_AS"/>
</dbReference>
<dbReference type="NCBIfam" id="NF009205">
    <property type="entry name" value="PRK12553.1"/>
    <property type="match status" value="1"/>
</dbReference>
<evidence type="ECO:0000256" key="5">
    <source>
        <dbReference type="ARBA" id="ARBA00022825"/>
    </source>
</evidence>
<evidence type="ECO:0000256" key="3">
    <source>
        <dbReference type="ARBA" id="ARBA00022670"/>
    </source>
</evidence>
<dbReference type="InterPro" id="IPR029045">
    <property type="entry name" value="ClpP/crotonase-like_dom_sf"/>
</dbReference>
<dbReference type="HAMAP" id="MF_00444">
    <property type="entry name" value="ClpP"/>
    <property type="match status" value="1"/>
</dbReference>
<evidence type="ECO:0000256" key="8">
    <source>
        <dbReference type="PROSITE-ProRule" id="PRU10085"/>
    </source>
</evidence>
<evidence type="ECO:0000313" key="14">
    <source>
        <dbReference type="Proteomes" id="UP000266089"/>
    </source>
</evidence>
<gene>
    <name evidence="7 13" type="primary">clpP</name>
    <name evidence="13" type="ORF">Mcate_00772</name>
</gene>
<evidence type="ECO:0000256" key="7">
    <source>
        <dbReference type="HAMAP-Rule" id="MF_00444"/>
    </source>
</evidence>
<comment type="caution">
    <text evidence="13">The sequence shown here is derived from an EMBL/GenBank/DDBJ whole genome shotgun (WGS) entry which is preliminary data.</text>
</comment>
<feature type="active site" evidence="8">
    <location>
        <position position="97"/>
    </location>
</feature>
<dbReference type="PANTHER" id="PTHR10381:SF70">
    <property type="entry name" value="ATP-DEPENDENT CLP PROTEASE PROTEOLYTIC SUBUNIT"/>
    <property type="match status" value="1"/>
</dbReference>
<dbReference type="PRINTS" id="PR00127">
    <property type="entry name" value="CLPPROTEASEP"/>
</dbReference>
<evidence type="ECO:0000313" key="13">
    <source>
        <dbReference type="EMBL" id="RIH78594.1"/>
    </source>
</evidence>
<dbReference type="GO" id="GO:0005737">
    <property type="term" value="C:cytoplasm"/>
    <property type="evidence" value="ECO:0007669"/>
    <property type="project" value="UniProtKB-SubCell"/>
</dbReference>
<organism evidence="13 14">
    <name type="scientific">Meiothermus taiwanensis</name>
    <dbReference type="NCBI Taxonomy" id="172827"/>
    <lineage>
        <taxon>Bacteria</taxon>
        <taxon>Thermotogati</taxon>
        <taxon>Deinococcota</taxon>
        <taxon>Deinococci</taxon>
        <taxon>Thermales</taxon>
        <taxon>Thermaceae</taxon>
        <taxon>Meiothermus</taxon>
    </lineage>
</organism>
<dbReference type="Proteomes" id="UP000266089">
    <property type="component" value="Unassembled WGS sequence"/>
</dbReference>
<proteinExistence type="inferred from homology"/>
<feature type="active site" evidence="7 9">
    <location>
        <position position="122"/>
    </location>
</feature>
<dbReference type="OrthoDB" id="9802800at2"/>
<dbReference type="RefSeq" id="WP_013013832.1">
    <property type="nucleotide sequence ID" value="NZ_JBHSXZ010000002.1"/>
</dbReference>
<name>A0A399E1P1_9DEIN</name>
<sequence>MIVPYVIEQTARGERVYDIYSRLLKDRIIFLGTPIDAQVANTVVAQILFLAAQNPNQEIRMYINSPGGDVDAGLAIYDTMQFVTAPVSTICVGLAASMGAVLLAAGEPGKRYALPHSKVMIHQPWARGLGGQATDIAIQAEQILKTRKVLNTILARHTNQPLEKVERDTERDYYLTAEEAAAYGLVDQVVSRETH</sequence>
<dbReference type="SUPFAM" id="SSF52096">
    <property type="entry name" value="ClpP/crotonase"/>
    <property type="match status" value="1"/>
</dbReference>
<comment type="subcellular location">
    <subcellularLocation>
        <location evidence="7">Cytoplasm</location>
    </subcellularLocation>
</comment>
<dbReference type="NCBIfam" id="NF001368">
    <property type="entry name" value="PRK00277.1"/>
    <property type="match status" value="1"/>
</dbReference>
<comment type="function">
    <text evidence="7 11">Cleaves peptides in various proteins in a process that requires ATP hydrolysis. Has a chymotrypsin-like activity. Plays a major role in the degradation of misfolded proteins.</text>
</comment>
<dbReference type="AlphaFoldDB" id="A0A399E1P1"/>
<evidence type="ECO:0000256" key="4">
    <source>
        <dbReference type="ARBA" id="ARBA00022801"/>
    </source>
</evidence>
<reference evidence="13 14" key="1">
    <citation type="submission" date="2018-08" db="EMBL/GenBank/DDBJ databases">
        <title>Meiothermus cateniformans JCM 15151 genome sequencing project.</title>
        <authorList>
            <person name="Da Costa M.S."/>
            <person name="Albuquerque L."/>
            <person name="Raposo P."/>
            <person name="Froufe H.J.C."/>
            <person name="Barroso C.S."/>
            <person name="Egas C."/>
        </authorList>
    </citation>
    <scope>NUCLEOTIDE SEQUENCE [LARGE SCALE GENOMIC DNA]</scope>
    <source>
        <strain evidence="13 14">JCM 15151</strain>
    </source>
</reference>
<keyword evidence="4 7" id="KW-0378">Hydrolase</keyword>
<dbReference type="GO" id="GO:0051117">
    <property type="term" value="F:ATPase binding"/>
    <property type="evidence" value="ECO:0007669"/>
    <property type="project" value="TreeGrafter"/>
</dbReference>
<dbReference type="EMBL" id="QWKX01000013">
    <property type="protein sequence ID" value="RIH78594.1"/>
    <property type="molecule type" value="Genomic_DNA"/>
</dbReference>
<evidence type="ECO:0000256" key="11">
    <source>
        <dbReference type="RuleBase" id="RU000550"/>
    </source>
</evidence>
<accession>A0A399E1P1</accession>
<keyword evidence="2 7" id="KW-0963">Cytoplasm</keyword>
<dbReference type="PROSITE" id="PS00381">
    <property type="entry name" value="CLP_PROTEASE_SER"/>
    <property type="match status" value="1"/>
</dbReference>
<dbReference type="GO" id="GO:0006515">
    <property type="term" value="P:protein quality control for misfolded or incompletely synthesized proteins"/>
    <property type="evidence" value="ECO:0007669"/>
    <property type="project" value="TreeGrafter"/>
</dbReference>
<dbReference type="Pfam" id="PF00574">
    <property type="entry name" value="CLP_protease"/>
    <property type="match status" value="1"/>
</dbReference>
<evidence type="ECO:0000256" key="6">
    <source>
        <dbReference type="ARBA" id="ARBA00034021"/>
    </source>
</evidence>
<dbReference type="InterPro" id="IPR001907">
    <property type="entry name" value="ClpP"/>
</dbReference>
<dbReference type="PROSITE" id="PS00382">
    <property type="entry name" value="CLP_PROTEASE_HIS"/>
    <property type="match status" value="1"/>
</dbReference>
<dbReference type="InterPro" id="IPR018215">
    <property type="entry name" value="ClpP_Ser_AS"/>
</dbReference>
<keyword evidence="5 7" id="KW-0720">Serine protease</keyword>
<evidence type="ECO:0000256" key="9">
    <source>
        <dbReference type="PROSITE-ProRule" id="PRU10086"/>
    </source>
</evidence>
<evidence type="ECO:0000256" key="2">
    <source>
        <dbReference type="ARBA" id="ARBA00022490"/>
    </source>
</evidence>
<dbReference type="GO" id="GO:0004176">
    <property type="term" value="F:ATP-dependent peptidase activity"/>
    <property type="evidence" value="ECO:0007669"/>
    <property type="project" value="InterPro"/>
</dbReference>
<keyword evidence="3 7" id="KW-0645">Protease</keyword>
<comment type="subunit">
    <text evidence="7">Fourteen ClpP subunits assemble into 2 heptameric rings which stack back to back to give a disk-like structure with a central cavity, resembling the structure of eukaryotic proteasomes.</text>
</comment>
<evidence type="ECO:0000256" key="1">
    <source>
        <dbReference type="ARBA" id="ARBA00007039"/>
    </source>
</evidence>
<dbReference type="GO" id="GO:0004252">
    <property type="term" value="F:serine-type endopeptidase activity"/>
    <property type="evidence" value="ECO:0007669"/>
    <property type="project" value="UniProtKB-UniRule"/>
</dbReference>
<dbReference type="FunFam" id="3.90.226.10:FF:000001">
    <property type="entry name" value="ATP-dependent Clp protease proteolytic subunit"/>
    <property type="match status" value="1"/>
</dbReference>
<feature type="active site" description="Nucleophile" evidence="7">
    <location>
        <position position="97"/>
    </location>
</feature>
<dbReference type="InterPro" id="IPR023562">
    <property type="entry name" value="ClpP/TepA"/>
</dbReference>
<comment type="catalytic activity">
    <reaction evidence="6 7 9">
        <text>Hydrolysis of proteins to small peptides in the presence of ATP and magnesium. alpha-casein is the usual test substrate. In the absence of ATP, only oligopeptides shorter than five residues are hydrolyzed (such as succinyl-Leu-Tyr-|-NHMec, and Leu-Tyr-Leu-|-Tyr-Trp, in which cleavage of the -Tyr-|-Leu- and -Tyr-|-Trp bonds also occurs).</text>
        <dbReference type="EC" id="3.4.21.92"/>
    </reaction>
</comment>
<dbReference type="PANTHER" id="PTHR10381">
    <property type="entry name" value="ATP-DEPENDENT CLP PROTEASE PROTEOLYTIC SUBUNIT"/>
    <property type="match status" value="1"/>
</dbReference>
<evidence type="ECO:0000256" key="10">
    <source>
        <dbReference type="RuleBase" id="RU000549"/>
    </source>
</evidence>
<comment type="similarity">
    <text evidence="1 7 12">Belongs to the peptidase S14 family.</text>
</comment>
<dbReference type="GO" id="GO:0009368">
    <property type="term" value="C:endopeptidase Clp complex"/>
    <property type="evidence" value="ECO:0007669"/>
    <property type="project" value="TreeGrafter"/>
</dbReference>
<dbReference type="CDD" id="cd07017">
    <property type="entry name" value="S14_ClpP_2"/>
    <property type="match status" value="1"/>
</dbReference>
<evidence type="ECO:0000256" key="12">
    <source>
        <dbReference type="RuleBase" id="RU003567"/>
    </source>
</evidence>
<dbReference type="EC" id="3.4.21.92" evidence="7 10"/>